<dbReference type="EMBL" id="JAAGKO020000028">
    <property type="protein sequence ID" value="MDI5964924.1"/>
    <property type="molecule type" value="Genomic_DNA"/>
</dbReference>
<evidence type="ECO:0000313" key="2">
    <source>
        <dbReference type="EMBL" id="MDI5964924.1"/>
    </source>
</evidence>
<comment type="caution">
    <text evidence="2">The sequence shown here is derived from an EMBL/GenBank/DDBJ whole genome shotgun (WGS) entry which is preliminary data.</text>
</comment>
<evidence type="ECO:0000256" key="1">
    <source>
        <dbReference type="SAM" id="MobiDB-lite"/>
    </source>
</evidence>
<sequence>MTDLPTIDELLEDAAVLQDEYSDADVEELCALALRELEMPRVLPGPGRAEGPRDPAEGQPDILVQPTLFATDEEQAGHDLDLMASLFVSVPQVTILLEELLYQRLAPEGALVFACMLHLIGHDDHARFWWRFAAGAGVYGGAFCLFLHHRARSEHRDARHWRIQAKQIAALPGPRTTHTFELPGLLTANIGRTLLRECKQQDGNPQLPQDVVRALHRLVEETTPGPDPVTDRTAAENQRRVRDRAIDALRTLADAITDRRSRLPHPSTGHPDGATSATPSLRPAGHTARESPMPA</sequence>
<proteinExistence type="predicted"/>
<keyword evidence="3" id="KW-1185">Reference proteome</keyword>
<protein>
    <submittedName>
        <fullName evidence="2">Uncharacterized protein</fullName>
    </submittedName>
</protein>
<dbReference type="RefSeq" id="WP_271322672.1">
    <property type="nucleotide sequence ID" value="NZ_JAAGKO020000028.1"/>
</dbReference>
<name>A0ABT6W3P3_9ACTN</name>
<feature type="region of interest" description="Disordered" evidence="1">
    <location>
        <begin position="255"/>
        <end position="295"/>
    </location>
</feature>
<reference evidence="2 3" key="1">
    <citation type="submission" date="2023-05" db="EMBL/GenBank/DDBJ databases">
        <title>Streptantibioticus silvisoli sp. nov., acidotolerant actinomycetes 1 from pine litter.</title>
        <authorList>
            <person name="Swiecimska M."/>
            <person name="Golinska P."/>
            <person name="Sangal V."/>
            <person name="Wachnowicz B."/>
            <person name="Goodfellow M."/>
        </authorList>
    </citation>
    <scope>NUCLEOTIDE SEQUENCE [LARGE SCALE GENOMIC DNA]</scope>
    <source>
        <strain evidence="2 3">SL54</strain>
    </source>
</reference>
<evidence type="ECO:0000313" key="3">
    <source>
        <dbReference type="Proteomes" id="UP001156398"/>
    </source>
</evidence>
<dbReference type="Proteomes" id="UP001156398">
    <property type="component" value="Unassembled WGS sequence"/>
</dbReference>
<accession>A0ABT6W3P3</accession>
<gene>
    <name evidence="2" type="ORF">POF43_019720</name>
</gene>
<organism evidence="2 3">
    <name type="scientific">Streptantibioticus silvisoli</name>
    <dbReference type="NCBI Taxonomy" id="2705255"/>
    <lineage>
        <taxon>Bacteria</taxon>
        <taxon>Bacillati</taxon>
        <taxon>Actinomycetota</taxon>
        <taxon>Actinomycetes</taxon>
        <taxon>Kitasatosporales</taxon>
        <taxon>Streptomycetaceae</taxon>
        <taxon>Streptantibioticus</taxon>
    </lineage>
</organism>